<evidence type="ECO:0000259" key="4">
    <source>
        <dbReference type="Pfam" id="PF13193"/>
    </source>
</evidence>
<comment type="caution">
    <text evidence="5">The sequence shown here is derived from an EMBL/GenBank/DDBJ whole genome shotgun (WGS) entry which is preliminary data.</text>
</comment>
<dbReference type="InterPro" id="IPR020845">
    <property type="entry name" value="AMP-binding_CS"/>
</dbReference>
<evidence type="ECO:0008006" key="7">
    <source>
        <dbReference type="Google" id="ProtNLM"/>
    </source>
</evidence>
<evidence type="ECO:0000313" key="6">
    <source>
        <dbReference type="Proteomes" id="UP000267430"/>
    </source>
</evidence>
<dbReference type="EMBL" id="RYZZ01000001">
    <property type="protein sequence ID" value="RUQ32737.1"/>
    <property type="molecule type" value="Genomic_DNA"/>
</dbReference>
<dbReference type="SUPFAM" id="SSF56801">
    <property type="entry name" value="Acetyl-CoA synthetase-like"/>
    <property type="match status" value="1"/>
</dbReference>
<dbReference type="InterPro" id="IPR042099">
    <property type="entry name" value="ANL_N_sf"/>
</dbReference>
<accession>A0A3S0WCY3</accession>
<evidence type="ECO:0000259" key="3">
    <source>
        <dbReference type="Pfam" id="PF00501"/>
    </source>
</evidence>
<dbReference type="FunFam" id="3.30.300.30:FF:000008">
    <property type="entry name" value="2,3-dihydroxybenzoate-AMP ligase"/>
    <property type="match status" value="1"/>
</dbReference>
<dbReference type="Proteomes" id="UP000267430">
    <property type="component" value="Unassembled WGS sequence"/>
</dbReference>
<keyword evidence="6" id="KW-1185">Reference proteome</keyword>
<evidence type="ECO:0000313" key="5">
    <source>
        <dbReference type="EMBL" id="RUQ32737.1"/>
    </source>
</evidence>
<feature type="domain" description="AMP-binding enzyme C-terminal" evidence="4">
    <location>
        <begin position="414"/>
        <end position="489"/>
    </location>
</feature>
<dbReference type="OrthoDB" id="9765680at2"/>
<dbReference type="Gene3D" id="3.40.50.12780">
    <property type="entry name" value="N-terminal domain of ligase-like"/>
    <property type="match status" value="1"/>
</dbReference>
<evidence type="ECO:0000256" key="2">
    <source>
        <dbReference type="ARBA" id="ARBA00022598"/>
    </source>
</evidence>
<gene>
    <name evidence="5" type="ORF">ELQ35_01215</name>
</gene>
<dbReference type="InterPro" id="IPR045851">
    <property type="entry name" value="AMP-bd_C_sf"/>
</dbReference>
<proteinExistence type="inferred from homology"/>
<feature type="domain" description="AMP-dependent synthetase/ligase" evidence="3">
    <location>
        <begin position="11"/>
        <end position="364"/>
    </location>
</feature>
<dbReference type="GO" id="GO:0016878">
    <property type="term" value="F:acid-thiol ligase activity"/>
    <property type="evidence" value="ECO:0007669"/>
    <property type="project" value="UniProtKB-ARBA"/>
</dbReference>
<dbReference type="InterPro" id="IPR050237">
    <property type="entry name" value="ATP-dep_AMP-bd_enzyme"/>
</dbReference>
<dbReference type="RefSeq" id="WP_126863028.1">
    <property type="nucleotide sequence ID" value="NZ_JAUSTX010000003.1"/>
</dbReference>
<dbReference type="AlphaFoldDB" id="A0A3S0WCY3"/>
<dbReference type="PANTHER" id="PTHR43767:SF1">
    <property type="entry name" value="NONRIBOSOMAL PEPTIDE SYNTHASE PES1 (EUROFUNG)-RELATED"/>
    <property type="match status" value="1"/>
</dbReference>
<dbReference type="InterPro" id="IPR025110">
    <property type="entry name" value="AMP-bd_C"/>
</dbReference>
<dbReference type="Gene3D" id="3.30.300.30">
    <property type="match status" value="1"/>
</dbReference>
<name>A0A3S0WCY3_9BACI</name>
<dbReference type="InterPro" id="IPR000873">
    <property type="entry name" value="AMP-dep_synth/lig_dom"/>
</dbReference>
<comment type="similarity">
    <text evidence="1">Belongs to the ATP-dependent AMP-binding enzyme family.</text>
</comment>
<dbReference type="PROSITE" id="PS00455">
    <property type="entry name" value="AMP_BINDING"/>
    <property type="match status" value="1"/>
</dbReference>
<dbReference type="Pfam" id="PF13193">
    <property type="entry name" value="AMP-binding_C"/>
    <property type="match status" value="1"/>
</dbReference>
<evidence type="ECO:0000256" key="1">
    <source>
        <dbReference type="ARBA" id="ARBA00006432"/>
    </source>
</evidence>
<keyword evidence="2" id="KW-0436">Ligase</keyword>
<protein>
    <recommendedName>
        <fullName evidence="7">Long-chain-fatty-acid--CoA ligase</fullName>
    </recommendedName>
</protein>
<dbReference type="PANTHER" id="PTHR43767">
    <property type="entry name" value="LONG-CHAIN-FATTY-ACID--COA LIGASE"/>
    <property type="match status" value="1"/>
</dbReference>
<dbReference type="Pfam" id="PF00501">
    <property type="entry name" value="AMP-binding"/>
    <property type="match status" value="1"/>
</dbReference>
<organism evidence="5 6">
    <name type="scientific">Peribacillus cavernae</name>
    <dbReference type="NCBI Taxonomy" id="1674310"/>
    <lineage>
        <taxon>Bacteria</taxon>
        <taxon>Bacillati</taxon>
        <taxon>Bacillota</taxon>
        <taxon>Bacilli</taxon>
        <taxon>Bacillales</taxon>
        <taxon>Bacillaceae</taxon>
        <taxon>Peribacillus</taxon>
    </lineage>
</organism>
<reference evidence="5 6" key="1">
    <citation type="submission" date="2018-12" db="EMBL/GenBank/DDBJ databases">
        <title>Bacillus chawlae sp. nov., Bacillus glennii sp. nov., and Bacillus saganii sp. nov. Isolated from the Vehicle Assembly Building at Kennedy Space Center where the Viking Spacecraft were Assembled.</title>
        <authorList>
            <person name="Seuylemezian A."/>
            <person name="Vaishampayan P."/>
        </authorList>
    </citation>
    <scope>NUCLEOTIDE SEQUENCE [LARGE SCALE GENOMIC DNA]</scope>
    <source>
        <strain evidence="5 6">L5</strain>
    </source>
</reference>
<sequence>MAINVGQWVTHWSKVTPNKTAIIFGKENYTYQEFNHYVNRYAHTLRKLGIKKEEQVACMSMNSPEFLFLFFACAKLGIRFVPINIRAVASELKYFIEMSEAKALFAQTAFQSVVERAELKLEHTYYFDPTYEDLPSVERVLSSDDSEIGDKGVTWESDLAICFTSGTTGNPKGAVLTHSNIFWVTTQMIIGYNYTSEDVWMVAIPLCFTGGLVPATMPCIHSGGTMVLEKEIKPNRILHLIEEHKVSAALVVTSVCQMLTQDEYFAEADLSSFKALTIGAAPIPPVIVERFKQKNVRISNGYGITEGSACEAFLPVEDMETRNGAYMPCIYTEMIVIDDQGIELIDGEIGEVALRGPVCFKEYWKNPEATKSSHINGWFKTGDLGYKDGDGYFRLVDRKKDMIITGSLNVYSTEVESALLRMEEIKECAVIGLIHEKWGEAVTAVIVPKIEGTLTEDQVVNYCREVLSDYKCPKKVIITDQLPYNTSGKLLKRKLRDQFTNVFSI</sequence>